<organism evidence="2 3">
    <name type="scientific">Streptomyces sporangiiformans</name>
    <dbReference type="NCBI Taxonomy" id="2315329"/>
    <lineage>
        <taxon>Bacteria</taxon>
        <taxon>Bacillati</taxon>
        <taxon>Actinomycetota</taxon>
        <taxon>Actinomycetes</taxon>
        <taxon>Kitasatosporales</taxon>
        <taxon>Streptomycetaceae</taxon>
        <taxon>Streptomyces</taxon>
    </lineage>
</organism>
<dbReference type="AlphaFoldDB" id="A0A505D9E4"/>
<gene>
    <name evidence="2" type="ORF">FGD71_037150</name>
</gene>
<dbReference type="Proteomes" id="UP000317378">
    <property type="component" value="Unassembled WGS sequence"/>
</dbReference>
<dbReference type="SUPFAM" id="SSF54593">
    <property type="entry name" value="Glyoxalase/Bleomycin resistance protein/Dihydroxybiphenyl dioxygenase"/>
    <property type="match status" value="1"/>
</dbReference>
<name>A0A505D9E4_9ACTN</name>
<dbReference type="InterPro" id="IPR029068">
    <property type="entry name" value="Glyas_Bleomycin-R_OHBP_Dase"/>
</dbReference>
<dbReference type="CDD" id="cd07252">
    <property type="entry name" value="BphC1-RGP6_N_like"/>
    <property type="match status" value="1"/>
</dbReference>
<dbReference type="InterPro" id="IPR004360">
    <property type="entry name" value="Glyas_Fos-R_dOase_dom"/>
</dbReference>
<keyword evidence="2" id="KW-0560">Oxidoreductase</keyword>
<dbReference type="GO" id="GO:0051213">
    <property type="term" value="F:dioxygenase activity"/>
    <property type="evidence" value="ECO:0007669"/>
    <property type="project" value="UniProtKB-KW"/>
</dbReference>
<evidence type="ECO:0000313" key="2">
    <source>
        <dbReference type="EMBL" id="TPQ17298.1"/>
    </source>
</evidence>
<protein>
    <submittedName>
        <fullName evidence="2">2,3-dihydroxybiphenyl 1,2-dioxygenase</fullName>
    </submittedName>
</protein>
<dbReference type="RefSeq" id="WP_119104953.1">
    <property type="nucleotide sequence ID" value="NZ_QXMJ01000296.1"/>
</dbReference>
<dbReference type="InterPro" id="IPR050383">
    <property type="entry name" value="GlyoxalaseI/FosfomycinResist"/>
</dbReference>
<proteinExistence type="predicted"/>
<dbReference type="PROSITE" id="PS51819">
    <property type="entry name" value="VOC"/>
    <property type="match status" value="2"/>
</dbReference>
<dbReference type="Pfam" id="PF00903">
    <property type="entry name" value="Glyoxalase"/>
    <property type="match status" value="1"/>
</dbReference>
<dbReference type="PANTHER" id="PTHR21366:SF14">
    <property type="entry name" value="GLYOXALASE DOMAIN-CONTAINING PROTEIN 5"/>
    <property type="match status" value="1"/>
</dbReference>
<keyword evidence="3" id="KW-1185">Reference proteome</keyword>
<keyword evidence="2" id="KW-0223">Dioxygenase</keyword>
<accession>A0A505D9E4</accession>
<feature type="domain" description="VOC" evidence="1">
    <location>
        <begin position="161"/>
        <end position="278"/>
    </location>
</feature>
<dbReference type="PANTHER" id="PTHR21366">
    <property type="entry name" value="GLYOXALASE FAMILY PROTEIN"/>
    <property type="match status" value="1"/>
</dbReference>
<comment type="caution">
    <text evidence="2">The sequence shown here is derived from an EMBL/GenBank/DDBJ whole genome shotgun (WGS) entry which is preliminary data.</text>
</comment>
<dbReference type="InterPro" id="IPR037523">
    <property type="entry name" value="VOC_core"/>
</dbReference>
<feature type="domain" description="VOC" evidence="1">
    <location>
        <begin position="5"/>
        <end position="139"/>
    </location>
</feature>
<evidence type="ECO:0000313" key="3">
    <source>
        <dbReference type="Proteomes" id="UP000317378"/>
    </source>
</evidence>
<dbReference type="EMBL" id="VCHX02000296">
    <property type="protein sequence ID" value="TPQ17298.1"/>
    <property type="molecule type" value="Genomic_DNA"/>
</dbReference>
<sequence>MTIQSLGYLGIGTPDPSAWAAYARDVIGLAVEPAGSAPAGDTAAPAGDCAITPGNPVSYRLRMDQHPFRMWLTPARTGGVTVIGWEVRDGSAIDEMTVRLKEAGIDVSVGTDEECQDRQVARMVHFSGPLGIRTELFCGRRLAAGQFVSPLGVDFVTGDQGLGHVVMKTPHVQDAVDFYCDVLGFRLSDTADYPWGTFYFLGCNPRHHSVAFIRSYKNEGTHHILCEVTTPEDVGRALDRTREHEVPLMATLGKHANDGMFSFYMTSPAGFGIEIGAGGVQVDEETWVSRTYTADIWGHHPVG</sequence>
<dbReference type="Gene3D" id="3.10.180.10">
    <property type="entry name" value="2,3-Dihydroxybiphenyl 1,2-Dioxygenase, domain 1"/>
    <property type="match status" value="2"/>
</dbReference>
<evidence type="ECO:0000259" key="1">
    <source>
        <dbReference type="PROSITE" id="PS51819"/>
    </source>
</evidence>
<dbReference type="OrthoDB" id="6909416at2"/>
<reference evidence="2 3" key="1">
    <citation type="submission" date="2019-06" db="EMBL/GenBank/DDBJ databases">
        <title>Streptomyces sporangiiformans sp. nov., a novel actinomycete isolated from soil in Mount Song.</title>
        <authorList>
            <person name="Han L."/>
        </authorList>
    </citation>
    <scope>NUCLEOTIDE SEQUENCE [LARGE SCALE GENOMIC DNA]</scope>
    <source>
        <strain evidence="2 3">NEAU-SSA 1</strain>
    </source>
</reference>